<evidence type="ECO:0000256" key="2">
    <source>
        <dbReference type="ARBA" id="ARBA00022723"/>
    </source>
</evidence>
<dbReference type="InterPro" id="IPR015813">
    <property type="entry name" value="Pyrv/PenolPyrv_kinase-like_dom"/>
</dbReference>
<dbReference type="AlphaFoldDB" id="A0A507E3J6"/>
<comment type="cofactor">
    <cofactor evidence="1">
        <name>Mg(2+)</name>
        <dbReference type="ChEBI" id="CHEBI:18420"/>
    </cofactor>
</comment>
<dbReference type="GO" id="GO:0003824">
    <property type="term" value="F:catalytic activity"/>
    <property type="evidence" value="ECO:0007669"/>
    <property type="project" value="InterPro"/>
</dbReference>
<feature type="binding site" evidence="4">
    <location>
        <position position="79"/>
    </location>
    <ligand>
        <name>substrate</name>
    </ligand>
</feature>
<dbReference type="EMBL" id="QEAQ01000048">
    <property type="protein sequence ID" value="TPX57708.1"/>
    <property type="molecule type" value="Genomic_DNA"/>
</dbReference>
<dbReference type="PANTHER" id="PTHR32308">
    <property type="entry name" value="LYASE BETA SUBUNIT, PUTATIVE (AFU_ORTHOLOGUE AFUA_4G13030)-RELATED"/>
    <property type="match status" value="1"/>
</dbReference>
<accession>A0A507E3J6</accession>
<dbReference type="PANTHER" id="PTHR32308:SF0">
    <property type="entry name" value="HPCH_HPAI ALDOLASE_CITRATE LYASE DOMAIN-CONTAINING PROTEIN"/>
    <property type="match status" value="1"/>
</dbReference>
<gene>
    <name evidence="7" type="ORF">PhCBS80983_g03619</name>
</gene>
<organism evidence="7 8">
    <name type="scientific">Powellomyces hirtus</name>
    <dbReference type="NCBI Taxonomy" id="109895"/>
    <lineage>
        <taxon>Eukaryota</taxon>
        <taxon>Fungi</taxon>
        <taxon>Fungi incertae sedis</taxon>
        <taxon>Chytridiomycota</taxon>
        <taxon>Chytridiomycota incertae sedis</taxon>
        <taxon>Chytridiomycetes</taxon>
        <taxon>Spizellomycetales</taxon>
        <taxon>Powellomycetaceae</taxon>
        <taxon>Powellomyces</taxon>
    </lineage>
</organism>
<protein>
    <recommendedName>
        <fullName evidence="6">HpcH/HpaI aldolase/citrate lyase domain-containing protein</fullName>
    </recommendedName>
</protein>
<dbReference type="Pfam" id="PF03328">
    <property type="entry name" value="HpcH_HpaI"/>
    <property type="match status" value="1"/>
</dbReference>
<keyword evidence="2 5" id="KW-0479">Metal-binding</keyword>
<evidence type="ECO:0000256" key="1">
    <source>
        <dbReference type="ARBA" id="ARBA00001946"/>
    </source>
</evidence>
<keyword evidence="3 5" id="KW-0460">Magnesium</keyword>
<proteinExistence type="predicted"/>
<evidence type="ECO:0000256" key="3">
    <source>
        <dbReference type="ARBA" id="ARBA00022842"/>
    </source>
</evidence>
<dbReference type="STRING" id="109895.A0A507E3J6"/>
<feature type="binding site" evidence="5">
    <location>
        <position position="168"/>
    </location>
    <ligand>
        <name>Mg(2+)</name>
        <dbReference type="ChEBI" id="CHEBI:18420"/>
    </ligand>
</feature>
<evidence type="ECO:0000259" key="6">
    <source>
        <dbReference type="Pfam" id="PF03328"/>
    </source>
</evidence>
<comment type="caution">
    <text evidence="7">The sequence shown here is derived from an EMBL/GenBank/DDBJ whole genome shotgun (WGS) entry which is preliminary data.</text>
</comment>
<dbReference type="GO" id="GO:0006107">
    <property type="term" value="P:oxaloacetate metabolic process"/>
    <property type="evidence" value="ECO:0007669"/>
    <property type="project" value="TreeGrafter"/>
</dbReference>
<keyword evidence="8" id="KW-1185">Reference proteome</keyword>
<evidence type="ECO:0000313" key="7">
    <source>
        <dbReference type="EMBL" id="TPX57708.1"/>
    </source>
</evidence>
<feature type="binding site" evidence="5">
    <location>
        <position position="141"/>
    </location>
    <ligand>
        <name>Mg(2+)</name>
        <dbReference type="ChEBI" id="CHEBI:18420"/>
    </ligand>
</feature>
<dbReference type="Gene3D" id="3.20.20.60">
    <property type="entry name" value="Phosphoenolpyruvate-binding domains"/>
    <property type="match status" value="1"/>
</dbReference>
<name>A0A507E3J6_9FUNG</name>
<dbReference type="PIRSF" id="PIRSF015582">
    <property type="entry name" value="Cit_lyase_B"/>
    <property type="match status" value="1"/>
</dbReference>
<evidence type="ECO:0000256" key="5">
    <source>
        <dbReference type="PIRSR" id="PIRSR015582-2"/>
    </source>
</evidence>
<feature type="domain" description="HpcH/HpaI aldolase/citrate lyase" evidence="6">
    <location>
        <begin position="21"/>
        <end position="236"/>
    </location>
</feature>
<dbReference type="InterPro" id="IPR011206">
    <property type="entry name" value="Citrate_lyase_beta/mcl1/mcl2"/>
</dbReference>
<reference evidence="7 8" key="1">
    <citation type="journal article" date="2019" name="Sci. Rep.">
        <title>Comparative genomics of chytrid fungi reveal insights into the obligate biotrophic and pathogenic lifestyle of Synchytrium endobioticum.</title>
        <authorList>
            <person name="van de Vossenberg B.T.L.H."/>
            <person name="Warris S."/>
            <person name="Nguyen H.D.T."/>
            <person name="van Gent-Pelzer M.P.E."/>
            <person name="Joly D.L."/>
            <person name="van de Geest H.C."/>
            <person name="Bonants P.J.M."/>
            <person name="Smith D.S."/>
            <person name="Levesque C.A."/>
            <person name="van der Lee T.A.J."/>
        </authorList>
    </citation>
    <scope>NUCLEOTIDE SEQUENCE [LARGE SCALE GENOMIC DNA]</scope>
    <source>
        <strain evidence="7 8">CBS 809.83</strain>
    </source>
</reference>
<dbReference type="InterPro" id="IPR040442">
    <property type="entry name" value="Pyrv_kinase-like_dom_sf"/>
</dbReference>
<sequence>MFQVNTPLVSVLRRISSVQTFYVPGSDERKLNSSRKLPADSVIYDLEDSVAMNRKGAARQLVFQALEQYDIGKTEKTVRINAVGSGLEIDDLSVVLRSKYVDALVVPKVQSPKELEFVSRMIDSIAPESSRANIRILACIESALGIMNIREIAQCDPRIDGLIFAAEDYAADTGLMRTASRTEFMYARQRLATAASAFGLQAIDMVCVDYQNPEILEAECKEGRDWGFTGKQAIHPKQLEVIQRTFSPSQKDIERATKIVEGYQEHLKKGIGAFSLDGKMIDMPVVKWAERLLAKAKMMSPPEKS</sequence>
<dbReference type="InterPro" id="IPR005000">
    <property type="entry name" value="Aldolase/citrate-lyase_domain"/>
</dbReference>
<feature type="binding site" evidence="4">
    <location>
        <position position="141"/>
    </location>
    <ligand>
        <name>substrate</name>
    </ligand>
</feature>
<evidence type="ECO:0000313" key="8">
    <source>
        <dbReference type="Proteomes" id="UP000318582"/>
    </source>
</evidence>
<dbReference type="GO" id="GO:0000287">
    <property type="term" value="F:magnesium ion binding"/>
    <property type="evidence" value="ECO:0007669"/>
    <property type="project" value="TreeGrafter"/>
</dbReference>
<evidence type="ECO:0000256" key="4">
    <source>
        <dbReference type="PIRSR" id="PIRSR015582-1"/>
    </source>
</evidence>
<dbReference type="SUPFAM" id="SSF51621">
    <property type="entry name" value="Phosphoenolpyruvate/pyruvate domain"/>
    <property type="match status" value="1"/>
</dbReference>
<dbReference type="Proteomes" id="UP000318582">
    <property type="component" value="Unassembled WGS sequence"/>
</dbReference>